<dbReference type="PANTHER" id="PTHR30399:SF1">
    <property type="entry name" value="UTP PYROPHOSPHATASE"/>
    <property type="match status" value="1"/>
</dbReference>
<gene>
    <name evidence="2" type="ORF">FYJ55_09190</name>
</gene>
<dbReference type="AlphaFoldDB" id="A0A6N7VJK6"/>
<sequence length="206" mass="24953">MEYVLHRKSNCKKIKIRVVKGVVQVSAPFYVSKREIDDFIKEQETWIQNQLSKYTVSKENDKIPLLGNEYRLHYIDQRKCYVEDYDLYLYPDTKLIQLFLKQNAKKYIDLRFEFFCEQLHIQDISLQYGFYKSKWGSCTPSKHKICFNVNLIFMPLEFVDAIILHELAHLYHLNHSKEFYDLLCTWMPNYKEIMKKNKKNPIPNLY</sequence>
<evidence type="ECO:0000259" key="1">
    <source>
        <dbReference type="Pfam" id="PF01863"/>
    </source>
</evidence>
<dbReference type="Proteomes" id="UP000434241">
    <property type="component" value="Unassembled WGS sequence"/>
</dbReference>
<proteinExistence type="predicted"/>
<name>A0A6N7VJK6_9FIRM</name>
<dbReference type="InterPro" id="IPR002725">
    <property type="entry name" value="YgjP-like_metallopeptidase"/>
</dbReference>
<evidence type="ECO:0000313" key="3">
    <source>
        <dbReference type="Proteomes" id="UP000434241"/>
    </source>
</evidence>
<feature type="domain" description="YgjP-like metallopeptidase" evidence="1">
    <location>
        <begin position="12"/>
        <end position="195"/>
    </location>
</feature>
<dbReference type="PANTHER" id="PTHR30399">
    <property type="entry name" value="UNCHARACTERIZED PROTEIN YGJP"/>
    <property type="match status" value="1"/>
</dbReference>
<protein>
    <submittedName>
        <fullName evidence="2">M48 family metallopeptidase</fullName>
    </submittedName>
</protein>
<evidence type="ECO:0000313" key="2">
    <source>
        <dbReference type="EMBL" id="MSS57032.1"/>
    </source>
</evidence>
<reference evidence="2 3" key="1">
    <citation type="submission" date="2019-08" db="EMBL/GenBank/DDBJ databases">
        <title>In-depth cultivation of the pig gut microbiome towards novel bacterial diversity and tailored functional studies.</title>
        <authorList>
            <person name="Wylensek D."/>
            <person name="Hitch T.C.A."/>
            <person name="Clavel T."/>
        </authorList>
    </citation>
    <scope>NUCLEOTIDE SEQUENCE [LARGE SCALE GENOMIC DNA]</scope>
    <source>
        <strain evidence="2 3">LKV-472-APC-3</strain>
    </source>
</reference>
<accession>A0A6N7VJK6</accession>
<dbReference type="InterPro" id="IPR053136">
    <property type="entry name" value="UTP_pyrophosphatase-like"/>
</dbReference>
<keyword evidence="3" id="KW-1185">Reference proteome</keyword>
<organism evidence="2 3">
    <name type="scientific">Holdemanella porci</name>
    <dbReference type="NCBI Taxonomy" id="2652276"/>
    <lineage>
        <taxon>Bacteria</taxon>
        <taxon>Bacillati</taxon>
        <taxon>Bacillota</taxon>
        <taxon>Erysipelotrichia</taxon>
        <taxon>Erysipelotrichales</taxon>
        <taxon>Erysipelotrichaceae</taxon>
        <taxon>Holdemanella</taxon>
    </lineage>
</organism>
<dbReference type="Pfam" id="PF01863">
    <property type="entry name" value="YgjP-like"/>
    <property type="match status" value="1"/>
</dbReference>
<dbReference type="Gene3D" id="3.30.2010.10">
    <property type="entry name" value="Metalloproteases ('zincins'), catalytic domain"/>
    <property type="match status" value="1"/>
</dbReference>
<dbReference type="CDD" id="cd07344">
    <property type="entry name" value="M48_yhfN_like"/>
    <property type="match status" value="1"/>
</dbReference>
<dbReference type="GeneID" id="93159456"/>
<dbReference type="EMBL" id="VUMR01000062">
    <property type="protein sequence ID" value="MSS57032.1"/>
    <property type="molecule type" value="Genomic_DNA"/>
</dbReference>
<comment type="caution">
    <text evidence="2">The sequence shown here is derived from an EMBL/GenBank/DDBJ whole genome shotgun (WGS) entry which is preliminary data.</text>
</comment>
<dbReference type="RefSeq" id="WP_154556580.1">
    <property type="nucleotide sequence ID" value="NZ_VUMR01000062.1"/>
</dbReference>